<comment type="subcellular location">
    <subcellularLocation>
        <location evidence="1 7">Cell outer membrane</location>
        <topology evidence="1 7">Multi-pass membrane protein</topology>
    </subcellularLocation>
</comment>
<dbReference type="InterPro" id="IPR036942">
    <property type="entry name" value="Beta-barrel_TonB_sf"/>
</dbReference>
<dbReference type="SUPFAM" id="SSF56935">
    <property type="entry name" value="Porins"/>
    <property type="match status" value="1"/>
</dbReference>
<sequence>MKNLLLTASYLLLFIFSVNAQSLTIQGTVTEEGGNPIPGANVIQKGTSTGTITDLDGNFSLKVNSPETILQVSFIGMKTEEIKAASIQNAAIILKSDVIGLEEVVAIGYGTAKKKDLTGSVSSVRLEDSPMAIVPNVNPMQALQGTTPGLNIGQVTGAGSSPSLLIRGQNSLKASNNPLLVVDGVIFHGSINELSTNDIASIDILKDASAAAIYGSRSANGVIIITTKKGKSAKPTINLNVYTGIQNWTTKPDMRTGEDFIQWRRDNKKIRGAEDLDMEDILWPLELQAYQEGHQINWLDEVSRTGVLQNYEASISGKTEKTNYYVSGTYVTQDGVLANDTYEKYAITSKIENDITDWLSVGLNFYYAARDYSGKSPGLYEATYMSPFSYKYVEGYNNYLQRFPSGSTSLLNPYWGNPTSGNIYLADDMDKNYSMRTTGFVNMKIPYIKGLNYRLNVSENRLTSKKAYFAHENAYVNTLIEDDILNPSKFLNKANGWKQIETSINWLIDNILTYNFHVSDHNFDLLLGYTREHYIRENVRFSASDFEATGTTVLGWNGLSLGNSEKRNGRTNYLEESNVGYIGRLNYSYQNKYHLTLNFRRDGFSGFAPGHKFGNFPGASIAWTISEENFIKDNLPMLDYIKLRASYGRNGNQGIDPYETLAGVSTGTTIFGNSPFIYSYPSSLANKALTWETTTAFNFGINFSIFEGKLSGNLDVYKSETTDQLLTRNLPIMTGYGSIRTNIGQVDNKGIEFSLKSTNIDQNDFKWETGYSFWRNRSKLVSLYGLDSDGDGVEDDDVGNGWFIGEELGAIFDYTVDGIVQTEDTEYINQFGFAPGDLKIRDINGRDEDGNLTGQPDGVINSADRSIIGYRSPAFNMNLSNTLTYKNFQLYFDINFIAGGKNRYLANNSYGLNPGQIMPEVGNWLNDEYWMPENQSNKNPRPNYGNPFGYGFYQSREFARLQNLTLSYSCPEKVTKFLNVSSLKVYASGKNLFTLTDWTGLDPETAGTIGTSNPALRIITLGANLSF</sequence>
<dbReference type="Gene3D" id="2.40.170.20">
    <property type="entry name" value="TonB-dependent receptor, beta-barrel domain"/>
    <property type="match status" value="1"/>
</dbReference>
<dbReference type="SUPFAM" id="SSF49464">
    <property type="entry name" value="Carboxypeptidase regulatory domain-like"/>
    <property type="match status" value="1"/>
</dbReference>
<dbReference type="Gene3D" id="2.60.40.1120">
    <property type="entry name" value="Carboxypeptidase-like, regulatory domain"/>
    <property type="match status" value="1"/>
</dbReference>
<feature type="chain" id="PRO_5020720609" evidence="8">
    <location>
        <begin position="21"/>
        <end position="1027"/>
    </location>
</feature>
<dbReference type="FunFam" id="2.60.40.1120:FF:000003">
    <property type="entry name" value="Outer membrane protein Omp121"/>
    <property type="match status" value="1"/>
</dbReference>
<evidence type="ECO:0000256" key="5">
    <source>
        <dbReference type="ARBA" id="ARBA00023136"/>
    </source>
</evidence>
<dbReference type="InterPro" id="IPR008969">
    <property type="entry name" value="CarboxyPept-like_regulatory"/>
</dbReference>
<name>A0A4R6GSL8_9BACT</name>
<protein>
    <submittedName>
        <fullName evidence="10">TonB-linked SusC/RagA family outer membrane protein</fullName>
    </submittedName>
</protein>
<dbReference type="InterPro" id="IPR039426">
    <property type="entry name" value="TonB-dep_rcpt-like"/>
</dbReference>
<dbReference type="Gene3D" id="2.170.130.10">
    <property type="entry name" value="TonB-dependent receptor, plug domain"/>
    <property type="match status" value="1"/>
</dbReference>
<evidence type="ECO:0000256" key="2">
    <source>
        <dbReference type="ARBA" id="ARBA00022448"/>
    </source>
</evidence>
<dbReference type="InterPro" id="IPR037066">
    <property type="entry name" value="Plug_dom_sf"/>
</dbReference>
<keyword evidence="4 7" id="KW-0812">Transmembrane</keyword>
<keyword evidence="8" id="KW-0732">Signal</keyword>
<dbReference type="GO" id="GO:0009279">
    <property type="term" value="C:cell outer membrane"/>
    <property type="evidence" value="ECO:0007669"/>
    <property type="project" value="UniProtKB-SubCell"/>
</dbReference>
<keyword evidence="2 7" id="KW-0813">Transport</keyword>
<reference evidence="10 11" key="1">
    <citation type="submission" date="2019-03" db="EMBL/GenBank/DDBJ databases">
        <title>Freshwater and sediment microbial communities from various areas in North America, analyzing microbe dynamics in response to fracking.</title>
        <authorList>
            <person name="Lamendella R."/>
        </authorList>
    </citation>
    <scope>NUCLEOTIDE SEQUENCE [LARGE SCALE GENOMIC DNA]</scope>
    <source>
        <strain evidence="10 11">114D</strain>
    </source>
</reference>
<dbReference type="PROSITE" id="PS52016">
    <property type="entry name" value="TONB_DEPENDENT_REC_3"/>
    <property type="match status" value="1"/>
</dbReference>
<dbReference type="Pfam" id="PF07715">
    <property type="entry name" value="Plug"/>
    <property type="match status" value="1"/>
</dbReference>
<dbReference type="Proteomes" id="UP000294848">
    <property type="component" value="Unassembled WGS sequence"/>
</dbReference>
<organism evidence="10 11">
    <name type="scientific">Sunxiuqinia elliptica</name>
    <dbReference type="NCBI Taxonomy" id="655355"/>
    <lineage>
        <taxon>Bacteria</taxon>
        <taxon>Pseudomonadati</taxon>
        <taxon>Bacteroidota</taxon>
        <taxon>Bacteroidia</taxon>
        <taxon>Marinilabiliales</taxon>
        <taxon>Prolixibacteraceae</taxon>
        <taxon>Sunxiuqinia</taxon>
    </lineage>
</organism>
<evidence type="ECO:0000313" key="10">
    <source>
        <dbReference type="EMBL" id="TDN98392.1"/>
    </source>
</evidence>
<evidence type="ECO:0000256" key="4">
    <source>
        <dbReference type="ARBA" id="ARBA00022692"/>
    </source>
</evidence>
<dbReference type="NCBIfam" id="TIGR04057">
    <property type="entry name" value="SusC_RagA_signa"/>
    <property type="match status" value="1"/>
</dbReference>
<dbReference type="Pfam" id="PF13715">
    <property type="entry name" value="CarbopepD_reg_2"/>
    <property type="match status" value="1"/>
</dbReference>
<gene>
    <name evidence="10" type="ORF">DET52_108180</name>
</gene>
<keyword evidence="3 7" id="KW-1134">Transmembrane beta strand</keyword>
<feature type="domain" description="TonB-dependent receptor plug" evidence="9">
    <location>
        <begin position="113"/>
        <end position="222"/>
    </location>
</feature>
<keyword evidence="5 7" id="KW-0472">Membrane</keyword>
<evidence type="ECO:0000256" key="3">
    <source>
        <dbReference type="ARBA" id="ARBA00022452"/>
    </source>
</evidence>
<evidence type="ECO:0000256" key="6">
    <source>
        <dbReference type="ARBA" id="ARBA00023237"/>
    </source>
</evidence>
<evidence type="ECO:0000256" key="8">
    <source>
        <dbReference type="SAM" id="SignalP"/>
    </source>
</evidence>
<proteinExistence type="inferred from homology"/>
<dbReference type="InterPro" id="IPR023996">
    <property type="entry name" value="TonB-dep_OMP_SusC/RagA"/>
</dbReference>
<feature type="signal peptide" evidence="8">
    <location>
        <begin position="1"/>
        <end position="20"/>
    </location>
</feature>
<evidence type="ECO:0000259" key="9">
    <source>
        <dbReference type="Pfam" id="PF07715"/>
    </source>
</evidence>
<keyword evidence="6 7" id="KW-0998">Cell outer membrane</keyword>
<dbReference type="AlphaFoldDB" id="A0A4R6GSL8"/>
<dbReference type="EMBL" id="SNWI01000008">
    <property type="protein sequence ID" value="TDN98392.1"/>
    <property type="molecule type" value="Genomic_DNA"/>
</dbReference>
<dbReference type="NCBIfam" id="TIGR04056">
    <property type="entry name" value="OMP_RagA_SusC"/>
    <property type="match status" value="1"/>
</dbReference>
<evidence type="ECO:0000256" key="7">
    <source>
        <dbReference type="PROSITE-ProRule" id="PRU01360"/>
    </source>
</evidence>
<dbReference type="RefSeq" id="WP_166642863.1">
    <property type="nucleotide sequence ID" value="NZ_SNWI01000008.1"/>
</dbReference>
<evidence type="ECO:0000256" key="1">
    <source>
        <dbReference type="ARBA" id="ARBA00004571"/>
    </source>
</evidence>
<accession>A0A4R6GSL8</accession>
<evidence type="ECO:0000313" key="11">
    <source>
        <dbReference type="Proteomes" id="UP000294848"/>
    </source>
</evidence>
<comment type="similarity">
    <text evidence="7">Belongs to the TonB-dependent receptor family.</text>
</comment>
<dbReference type="InterPro" id="IPR023997">
    <property type="entry name" value="TonB-dep_OMP_SusC/RagA_CS"/>
</dbReference>
<dbReference type="InterPro" id="IPR012910">
    <property type="entry name" value="Plug_dom"/>
</dbReference>
<comment type="caution">
    <text evidence="10">The sequence shown here is derived from an EMBL/GenBank/DDBJ whole genome shotgun (WGS) entry which is preliminary data.</text>
</comment>